<dbReference type="Proteomes" id="UP001500713">
    <property type="component" value="Unassembled WGS sequence"/>
</dbReference>
<accession>A0ABP3K782</accession>
<evidence type="ECO:0000313" key="1">
    <source>
        <dbReference type="EMBL" id="GAA0473273.1"/>
    </source>
</evidence>
<reference evidence="2" key="1">
    <citation type="journal article" date="2019" name="Int. J. Syst. Evol. Microbiol.">
        <title>The Global Catalogue of Microorganisms (GCM) 10K type strain sequencing project: providing services to taxonomists for standard genome sequencing and annotation.</title>
        <authorList>
            <consortium name="The Broad Institute Genomics Platform"/>
            <consortium name="The Broad Institute Genome Sequencing Center for Infectious Disease"/>
            <person name="Wu L."/>
            <person name="Ma J."/>
        </authorList>
    </citation>
    <scope>NUCLEOTIDE SEQUENCE [LARGE SCALE GENOMIC DNA]</scope>
    <source>
        <strain evidence="2">JCM 14162</strain>
    </source>
</reference>
<comment type="caution">
    <text evidence="1">The sequence shown here is derived from an EMBL/GenBank/DDBJ whole genome shotgun (WGS) entry which is preliminary data.</text>
</comment>
<dbReference type="EMBL" id="BAAAEM010000002">
    <property type="protein sequence ID" value="GAA0473273.1"/>
    <property type="molecule type" value="Genomic_DNA"/>
</dbReference>
<gene>
    <name evidence="1" type="ORF">GCM10009096_13220</name>
</gene>
<protein>
    <recommendedName>
        <fullName evidence="3">Sel1</fullName>
    </recommendedName>
</protein>
<organism evidence="1 2">
    <name type="scientific">Parasphingorhabdus litoris</name>
    <dbReference type="NCBI Taxonomy" id="394733"/>
    <lineage>
        <taxon>Bacteria</taxon>
        <taxon>Pseudomonadati</taxon>
        <taxon>Pseudomonadota</taxon>
        <taxon>Alphaproteobacteria</taxon>
        <taxon>Sphingomonadales</taxon>
        <taxon>Sphingomonadaceae</taxon>
        <taxon>Parasphingorhabdus</taxon>
    </lineage>
</organism>
<evidence type="ECO:0008006" key="3">
    <source>
        <dbReference type="Google" id="ProtNLM"/>
    </source>
</evidence>
<proteinExistence type="predicted"/>
<name>A0ABP3K782_9SPHN</name>
<evidence type="ECO:0000313" key="2">
    <source>
        <dbReference type="Proteomes" id="UP001500713"/>
    </source>
</evidence>
<keyword evidence="2" id="KW-1185">Reference proteome</keyword>
<sequence length="59" mass="6375">MATQVRNPVGTRARTGEICPESGVWKAEATPSTTAPIAKGNRMPPYRGKAVSWKLIQHA</sequence>